<protein>
    <submittedName>
        <fullName evidence="2">Ribosomal protein L10</fullName>
    </submittedName>
</protein>
<comment type="similarity">
    <text evidence="1">Belongs to the universal ribosomal protein uL10 family.</text>
</comment>
<proteinExistence type="inferred from homology"/>
<dbReference type="GO" id="GO:0005840">
    <property type="term" value="C:ribosome"/>
    <property type="evidence" value="ECO:0007669"/>
    <property type="project" value="UniProtKB-KW"/>
</dbReference>
<organism evidence="2">
    <name type="scientific">Tetraselmis sp. CCMP 881</name>
    <dbReference type="NCBI Taxonomy" id="1812852"/>
    <lineage>
        <taxon>Eukaryota</taxon>
        <taxon>Viridiplantae</taxon>
        <taxon>Chlorophyta</taxon>
        <taxon>core chlorophytes</taxon>
        <taxon>Chlorodendrophyceae</taxon>
        <taxon>Chlorodendrales</taxon>
        <taxon>Chlorodendraceae</taxon>
        <taxon>Tetraselmis</taxon>
    </lineage>
</organism>
<keyword evidence="2" id="KW-0689">Ribosomal protein</keyword>
<dbReference type="Gene3D" id="3.30.70.1730">
    <property type="match status" value="1"/>
</dbReference>
<name>A0A650AR71_9CHLO</name>
<dbReference type="InterPro" id="IPR043141">
    <property type="entry name" value="Ribosomal_uL10-like_sf"/>
</dbReference>
<reference evidence="2" key="1">
    <citation type="submission" date="2019-11" db="EMBL/GenBank/DDBJ databases">
        <title>Complete mitogenomes of the chlorophyte green algae Scherffelia dubia and Tetraselmis sp. CCMP 881 (Chlorodendrophyceae).</title>
        <authorList>
            <person name="Turmel M."/>
            <person name="Otis C."/>
            <person name="de Cambiaire J.-C."/>
            <person name="Lemieux C."/>
        </authorList>
    </citation>
    <scope>NUCLEOTIDE SEQUENCE</scope>
</reference>
<keyword evidence="2" id="KW-0687">Ribonucleoprotein</keyword>
<dbReference type="SUPFAM" id="SSF160369">
    <property type="entry name" value="Ribosomal protein L10-like"/>
    <property type="match status" value="1"/>
</dbReference>
<dbReference type="AlphaFoldDB" id="A0A650AR71"/>
<evidence type="ECO:0000313" key="2">
    <source>
        <dbReference type="EMBL" id="QGP70637.1"/>
    </source>
</evidence>
<gene>
    <name evidence="2" type="primary">rpl10</name>
</gene>
<sequence>MRRGEKYFMREQKKTLVYNKIDSLVMNNPYVIIAQYSKSSKAIDQLKNLSQFYIPKNSICKLYIKKNFGKDHVSLNLFEGPIFILALKNLDEIKKISSIIKNAELKIYGGFFEETFLHFADYKMFIELSINQNSIKDKYQSLIWNQLASLNRVSILSHHFRFLERMKKEYNK</sequence>
<dbReference type="EMBL" id="MN642087">
    <property type="protein sequence ID" value="QGP70637.1"/>
    <property type="molecule type" value="Genomic_DNA"/>
</dbReference>
<accession>A0A650AR71</accession>
<evidence type="ECO:0000256" key="1">
    <source>
        <dbReference type="ARBA" id="ARBA00008889"/>
    </source>
</evidence>
<geneLocation type="mitochondrion" evidence="2"/>
<keyword evidence="2" id="KW-0496">Mitochondrion</keyword>